<dbReference type="VEuPathDB" id="FungiDB:KRP22_7094"/>
<evidence type="ECO:0000313" key="5">
    <source>
        <dbReference type="EnsemblProtists" id="Phyra93584"/>
    </source>
</evidence>
<feature type="region of interest" description="Disordered" evidence="3">
    <location>
        <begin position="3232"/>
        <end position="3260"/>
    </location>
</feature>
<dbReference type="PANTHER" id="PTHR47236">
    <property type="entry name" value="GENE, 32742-RELATED-RELATED"/>
    <property type="match status" value="1"/>
</dbReference>
<reference evidence="6" key="1">
    <citation type="journal article" date="2006" name="Science">
        <title>Phytophthora genome sequences uncover evolutionary origins and mechanisms of pathogenesis.</title>
        <authorList>
            <person name="Tyler B.M."/>
            <person name="Tripathy S."/>
            <person name="Zhang X."/>
            <person name="Dehal P."/>
            <person name="Jiang R.H."/>
            <person name="Aerts A."/>
            <person name="Arredondo F.D."/>
            <person name="Baxter L."/>
            <person name="Bensasson D."/>
            <person name="Beynon J.L."/>
            <person name="Chapman J."/>
            <person name="Damasceno C.M."/>
            <person name="Dorrance A.E."/>
            <person name="Dou D."/>
            <person name="Dickerman A.W."/>
            <person name="Dubchak I.L."/>
            <person name="Garbelotto M."/>
            <person name="Gijzen M."/>
            <person name="Gordon S.G."/>
            <person name="Govers F."/>
            <person name="Grunwald N.J."/>
            <person name="Huang W."/>
            <person name="Ivors K.L."/>
            <person name="Jones R.W."/>
            <person name="Kamoun S."/>
            <person name="Krampis K."/>
            <person name="Lamour K.H."/>
            <person name="Lee M.K."/>
            <person name="McDonald W.H."/>
            <person name="Medina M."/>
            <person name="Meijer H.J."/>
            <person name="Nordberg E.K."/>
            <person name="Maclean D.J."/>
            <person name="Ospina-Giraldo M.D."/>
            <person name="Morris P.F."/>
            <person name="Phuntumart V."/>
            <person name="Putnam N.H."/>
            <person name="Rash S."/>
            <person name="Rose J.K."/>
            <person name="Sakihama Y."/>
            <person name="Salamov A.A."/>
            <person name="Savidor A."/>
            <person name="Scheuring C.F."/>
            <person name="Smith B.M."/>
            <person name="Sobral B.W."/>
            <person name="Terry A."/>
            <person name="Torto-Alalibo T.A."/>
            <person name="Win J."/>
            <person name="Xu Z."/>
            <person name="Zhang H."/>
            <person name="Grigoriev I.V."/>
            <person name="Rokhsar D.S."/>
            <person name="Boore J.L."/>
        </authorList>
    </citation>
    <scope>NUCLEOTIDE SEQUENCE [LARGE SCALE GENOMIC DNA]</scope>
    <source>
        <strain evidence="6">Pr102</strain>
    </source>
</reference>
<feature type="coiled-coil region" evidence="2">
    <location>
        <begin position="4450"/>
        <end position="4477"/>
    </location>
</feature>
<dbReference type="SUPFAM" id="SSF57184">
    <property type="entry name" value="Growth factor receptor domain"/>
    <property type="match status" value="6"/>
</dbReference>
<feature type="region of interest" description="Disordered" evidence="3">
    <location>
        <begin position="2750"/>
        <end position="2771"/>
    </location>
</feature>
<feature type="compositionally biased region" description="Low complexity" evidence="3">
    <location>
        <begin position="3638"/>
        <end position="3654"/>
    </location>
</feature>
<feature type="region of interest" description="Disordered" evidence="3">
    <location>
        <begin position="4040"/>
        <end position="4107"/>
    </location>
</feature>
<proteinExistence type="predicted"/>
<feature type="region of interest" description="Disordered" evidence="3">
    <location>
        <begin position="1932"/>
        <end position="1958"/>
    </location>
</feature>
<feature type="coiled-coil region" evidence="2">
    <location>
        <begin position="2247"/>
        <end position="2312"/>
    </location>
</feature>
<comment type="caution">
    <text evidence="1">Lacks conserved residue(s) required for the propagation of feature annotation.</text>
</comment>
<dbReference type="VEuPathDB" id="FungiDB:KRP22_7216"/>
<feature type="repeat" description="TNFR-Cys" evidence="1">
    <location>
        <begin position="1319"/>
        <end position="1365"/>
    </location>
</feature>
<dbReference type="EnsemblProtists" id="Phyra93584">
    <property type="protein sequence ID" value="Phyra93584"/>
    <property type="gene ID" value="Phyra93584"/>
</dbReference>
<feature type="compositionally biased region" description="Basic and acidic residues" evidence="3">
    <location>
        <begin position="2755"/>
        <end position="2767"/>
    </location>
</feature>
<feature type="compositionally biased region" description="Basic and acidic residues" evidence="3">
    <location>
        <begin position="4069"/>
        <end position="4104"/>
    </location>
</feature>
<protein>
    <recommendedName>
        <fullName evidence="4">TNFR-Cys domain-containing protein</fullName>
    </recommendedName>
</protein>
<feature type="region of interest" description="Disordered" evidence="3">
    <location>
        <begin position="3500"/>
        <end position="3543"/>
    </location>
</feature>
<dbReference type="OMA" id="ESIDHAC"/>
<dbReference type="VEuPathDB" id="FungiDB:KRP23_9804"/>
<feature type="coiled-coil region" evidence="2">
    <location>
        <begin position="2935"/>
        <end position="2962"/>
    </location>
</feature>
<feature type="domain" description="TNFR-Cys" evidence="4">
    <location>
        <begin position="1319"/>
        <end position="1365"/>
    </location>
</feature>
<dbReference type="InterPro" id="IPR009030">
    <property type="entry name" value="Growth_fac_rcpt_cys_sf"/>
</dbReference>
<feature type="compositionally biased region" description="Basic and acidic residues" evidence="3">
    <location>
        <begin position="3810"/>
        <end position="3824"/>
    </location>
</feature>
<feature type="region of interest" description="Disordered" evidence="3">
    <location>
        <begin position="3859"/>
        <end position="3887"/>
    </location>
</feature>
<feature type="compositionally biased region" description="Basic and acidic residues" evidence="3">
    <location>
        <begin position="2347"/>
        <end position="2356"/>
    </location>
</feature>
<feature type="compositionally biased region" description="Basic and acidic residues" evidence="3">
    <location>
        <begin position="3363"/>
        <end position="3392"/>
    </location>
</feature>
<keyword evidence="2" id="KW-0175">Coiled coil</keyword>
<feature type="coiled-coil region" evidence="2">
    <location>
        <begin position="4279"/>
        <end position="4336"/>
    </location>
</feature>
<feature type="region of interest" description="Disordered" evidence="3">
    <location>
        <begin position="4188"/>
        <end position="4207"/>
    </location>
</feature>
<dbReference type="EMBL" id="DS566000">
    <property type="status" value="NOT_ANNOTATED_CDS"/>
    <property type="molecule type" value="Genomic_DNA"/>
</dbReference>
<evidence type="ECO:0000256" key="1">
    <source>
        <dbReference type="PROSITE-ProRule" id="PRU00206"/>
    </source>
</evidence>
<feature type="region of interest" description="Disordered" evidence="3">
    <location>
        <begin position="3352"/>
        <end position="3415"/>
    </location>
</feature>
<feature type="compositionally biased region" description="Basic residues" evidence="3">
    <location>
        <begin position="3353"/>
        <end position="3362"/>
    </location>
</feature>
<dbReference type="SMART" id="SM01411">
    <property type="entry name" value="Ephrin_rec_like"/>
    <property type="match status" value="20"/>
</dbReference>
<evidence type="ECO:0000259" key="4">
    <source>
        <dbReference type="PROSITE" id="PS50050"/>
    </source>
</evidence>
<dbReference type="VEuPathDB" id="FungiDB:KRP23_9918"/>
<feature type="coiled-coil region" evidence="2">
    <location>
        <begin position="3109"/>
        <end position="3160"/>
    </location>
</feature>
<dbReference type="Gene3D" id="2.10.50.10">
    <property type="entry name" value="Tumor Necrosis Factor Receptor, subunit A, domain 2"/>
    <property type="match status" value="3"/>
</dbReference>
<dbReference type="eggNOG" id="KOG1217">
    <property type="taxonomic scope" value="Eukaryota"/>
</dbReference>
<feature type="compositionally biased region" description="Basic and acidic residues" evidence="3">
    <location>
        <begin position="4680"/>
        <end position="4711"/>
    </location>
</feature>
<evidence type="ECO:0000256" key="2">
    <source>
        <dbReference type="SAM" id="Coils"/>
    </source>
</evidence>
<dbReference type="Proteomes" id="UP000005238">
    <property type="component" value="Unassembled WGS sequence"/>
</dbReference>
<dbReference type="PROSITE" id="PS50050">
    <property type="entry name" value="TNFR_NGFR_2"/>
    <property type="match status" value="1"/>
</dbReference>
<feature type="compositionally biased region" description="Basic and acidic residues" evidence="3">
    <location>
        <begin position="2497"/>
        <end position="2519"/>
    </location>
</feature>
<feature type="compositionally biased region" description="Low complexity" evidence="3">
    <location>
        <begin position="3955"/>
        <end position="3964"/>
    </location>
</feature>
<feature type="compositionally biased region" description="Basic and acidic residues" evidence="3">
    <location>
        <begin position="3500"/>
        <end position="3518"/>
    </location>
</feature>
<feature type="compositionally biased region" description="Basic and acidic residues" evidence="3">
    <location>
        <begin position="3943"/>
        <end position="3954"/>
    </location>
</feature>
<evidence type="ECO:0000256" key="3">
    <source>
        <dbReference type="SAM" id="MobiDB-lite"/>
    </source>
</evidence>
<feature type="compositionally biased region" description="Low complexity" evidence="3">
    <location>
        <begin position="3669"/>
        <end position="3687"/>
    </location>
</feature>
<feature type="compositionally biased region" description="Basic and acidic residues" evidence="3">
    <location>
        <begin position="3655"/>
        <end position="3668"/>
    </location>
</feature>
<dbReference type="PANTHER" id="PTHR47236:SF4">
    <property type="entry name" value="GENE 9195-RELATED"/>
    <property type="match status" value="1"/>
</dbReference>
<feature type="region of interest" description="Disordered" evidence="3">
    <location>
        <begin position="3599"/>
        <end position="3749"/>
    </location>
</feature>
<evidence type="ECO:0000313" key="6">
    <source>
        <dbReference type="Proteomes" id="UP000005238"/>
    </source>
</evidence>
<sequence length="4745" mass="521909">SSVEPCQAGFYSSTGSGSCVECPRGYYCDTPNEMPKNCSVGYYSERASTRCLACDPGYECPRSDQLPQPCPVGYYSEGAVANCRSCYPGYKCSLASDNPTPPEDACPMGGYCNPPTTFFLCPAGTFGNVTAGESIDHACAPCPEGYYCDMGTTPLTRQDCPAGSYCPTGTSQPQACPQGYYCLQGTRTMNQYPCQAGTYSGQTVLASDHPCPAGTYTENIDLIRSQDCTICPLRHACLQGTGGTTQTMLDCGAGFFCPNGTAHSNQFPCLPGTWSSSTSLSTAAECDICPKGSYCQGGKSSIDGNCAPGHYCPLGTYSDSQFPCPSGTYTANTWLFEPSQCDDCPPGYYCPAGSVAPIPCKAGSYTPLNNTKTVGPADAWPACTTCPAGSFCIEASVNPKPCGKGKFSTSGSKACSACEAGYFCNSETTSAANMRSNALGWSSPGALFGTCYNGTYCPSGSDSALSPAGVCSPGFYCPLRSTSQTQVPCPARYYLNRTMGQSEEDCALCVSGSYCPIGTAYPITCSAGYYCRTGISSPEPCPIGTYANATGLRTVDDCLPCTPGMYCDSTALTIPRGLCDPGYYCTLGAYTSAPMNYESTLFGSSAPTLCPPGTYNNFTGLEAVGQCVPCPPGDYCETPGLLLPTGSCHPGYYCIGGAAVPTQVETPAGSFSLEGATAPSPCPPGQYNLYPARDQCVVCPAGFYCGLPGTKTPTFCDSYGLSTSSGPCLAGFVCVGGSPVSNPMDQLYGYVCPVASYCPEGSGSAIPCPMGSFRAATGGAICPAGSYCSKASSAPKQCNAGTYAADKGQDVCDECPMGYFCDGVATSTYADCPAGHYCPPGTAEVPVPCPIGTFSNTIRLSNVTECQECTPGSFCAYCPEGTYLPIPCPTGTYSNDTGLVKAGDCAVTSTVDGAELVVYFGGESCPTGSPTCLACPAGFFCPLGCEDYLSNVCPHTESNPISVSTRDFCEPNRIAESLAVYASTSRRAIAEVVSTALADLLPEHQQKPQQPADRVFQAQTAPKARGSQLSVLLGHGALPCEEGFYCVQGSYTATPTGQNNSLGMIGNVCKQGHYCPNGTSNPIPCPPGTYSETTQNVNASFCLACPAGFICSTSGIVIPSEKCPPGFFCTGGESTATQLCPKGSECPEGSSEPRPCPAGTFADEKSLATWSYGDKPALASAKESEPVDGVTGDLCDGGHICLGGAWLPDPIDGTTGKICDPGYYCPKGSSSQIRCAKAPCPLRYYCPEGIADPLFCPDGTYGHEVGLMNATDEKGKANLEDCLPCDEGKLCNRTGILSLTGYDCPPGSYCLRGSSEPQPCPAGSYRAVKGAKSSDDCALCTAGSYCEAGSIRPSVCKARPGATKCTCVGSHRAFQMTDGYCICEPGFEFYDQDMILRSDEDGDVDCQPIYVLMMDRSNCQLHSIAVSSSGFSGSYDLPSSISDAASRRRRRLTTDSASSSIANPMVCLPVGSGLLFDLSVPRSYPIYLKDSMLNTNPSFDYGAFRALATKANTNASTVSAFAFSFTEPGTYVFGNSLNAAAQTIVVVMKAGTSCPTEAAIVPLNEKNLITVSAKRRTDDFILAPDWSLIVGLLGGLFGVVVAVIAGLYYFRVKSWTNTAVKTPVMKLQLGGLEPTKGDAMEYHADLGRWDEEDLDLRELVDRLQFHHEAVTKSFEDQKGDVKQLMQHLQAEAIELKRLFVNALVASDLMSSSPGREKFLLENLERDLQDREQFLQKKATMLGSVSEGLREIEGWGAQLAELTSAIVQEMSSPIDDNAPERTSTSDESCLERARMVLGDLKSLLGSDPMAQTSSSLIHLAEAEKGRRERYFIPHPGVASTDADNSAQRLLGLHDDAEKAQNKEDEALFVPLPTLQKFGAALPQVLATLDDLETSFRRELDAVREEQNPVKERTVQAQMQSRLSKLMKEVAAGAKKVNDKLEKESSRAGKLRRGAQQAEDALSRAVGNAKEQWRAADQEQRDRVAAIKELLVGLTTHLRANGVPSMVPPDQLAPGQAVTNLTDTRQSAAEYASALDASYPQLSAVEKERLLDDFASDLRQIQSSMSVEATRTQAELATRQTATEVLREAHKAQVQRREQEDAYVLRAQHDEEAQSLESQFRDEELAIEQEYLKELSNLEMEFGSGGDGDFAEPPEAMGGDERFPPEVAEDAVVKSQLETLGDDDNADIIAQLNDVYSQAWNDRVRILAMEDALRKEQLNERLRQPEEGGAIPSSDEAVHELLLEAAELKEAVLEEVVKKQDDMDALQQEAAIRALRGEVAELTIAARQAAQNDKEKGERVIAKSEAELQKLQLEYDRDFVALRGEIENERLRLEVKMRDSVSAKRRRRGTVEGGRREADEEAEGSLPDSLDDQERKALATIDDELQTALAALDESERQTGKSLAKSVASTLHNSGKAVEGKLRECRQQYELSVSKLKPGDEVELTRLNNAVVNVLDALEDDAVQQEKATTQAREATEREIERLKDESANALAALTNALDAEKRRQEQRLQQRMAQRREKQRSQLPAGSSEEEVAEMNDVIAKQELVEQQRLEDQLESQAQLAFAEERGKQREHEDRLSQQLRDVCVAEAAAVATKEAIEQAREEFTNSGAGNDEELTALMRLWTARKPRRPSIKEAIGMIVRKRSVVERLAALAVPSVVNSSSDRVDRDKVVADTMTAAMEQQIKALSADHLRAWQQRQQELQDDETRRKAELETRLRPCHSNFETETAALRDALRAQRQAQQDALRKKLMQKRRDKLQELESSGKKPDPSALAALDDGLKEEEEAELRAITDNETQQLSALHDRLRGEVGAAFAEAERKVKSRCDGANARLAVKEEELDGIYRDHEEGRRALHEALGVEQRRQQDKVLERMARRRAERLADLKQEHPNDLTEETVQQAMKVLDDEHERERLRLDAAISEQTTQALRDLDDKTRAKEAALQVETRRLRSEAEAAEAARQALAAAHIAEAERVTREFYACLGHEVLSPDMESAVVDDLERELQRLHDEHDREWGALQTRIDDETRLRKAQLAERLQRKRQALRDNTTLSASERERAEAALDREEERENMAIGASAASATRSLALTVQHTREQTAETFAEGLASSSDDLDALLEVTRRQHEEAQRTLREALETERQGTEPMLKEEEEEAELTRELDEKLSAQENQAWTALRKFGKQEVEAILAPLEAATGQRLDAADLAERKAREELERLAGEHGRHLAELRRNLDAEKQRQQLALRDKLRRKREQRQADGTALSGEEDKEEEHQAMEVLEATFEANLARMEAEARDTHREKETELLAQVCALSASRAAEEAALTMFDAARLEAERVRAEYEAALATRRQGAEADRVLGRDEMAKRLASRRQKRRQERAQQEARHADEAAGVSKELEDGGSVDREIASVQAAHARSVQSRRQQLDTETAARKAALAARLEHKRKINASSADKQQELVAIEQDRAAKEAELEAEAAREKARLEKTLREADEHGAADIERQLAACKLAHEAESSRLEEALRAEQAKNEETRATEEQEVQAAQAGLDDQERAARQQLADRQQHELEAVARKLEQEAEVQRRAAFDLQAAAERELKRLEEEHARERRALQEALLADQQKREAQLREKLAKKRAARQTKGGEKQQEDATGAGDEVAMAELQQDLMQEQAAALAQERERQDAAMRKAATELQDAAAAAAKAAAASRQAQEEAARVAAEFDKHRGETQQLEEAQAAQSKHKLADRLAEKKRKQQLKQQQAENDKQDSKRLRLEAQIEAQLATCRETHDAESAKLRESLQAERERQERALQERIARRKEKRALSEAQASAKVDVKAVEETEKKQQQEEEAALAAALVAQEQEAWEAIQRKQDEDLRVLQELKQQQQRDRAEHQHQLAQQEMSRLQEEHERELRALTVSLAQEQARQEEKLQQRIAQRRARKQRQEEEAAANNAQEQQTSSDAEEEARLAAEREKAEALAQAQAQAEAEAEEKERQEIAARLASKLEEERARQRHEREELEARLAREAEVEAAKRAAALALQFQQQATETADKMAREFDTNLRELRETHSADGAAQKARLESRIASKKARKLRELEEKREQERQRLHSRQQQEAEEAAKAEKEREEALAEAARQAATPVVEEKADEQPQVVFLVPLKLSLLGAVELVVGARHERELATQLAELAAKTIDNVRRALQAVTQQKAARKAQAVQEVSSRQGNADAEQSEEMKAETERFAEKLHEAERAAAEESEDTKRQAEKRLREQQMREVAYLLAHFDAQHTAALANTSAQQEPQPYMLSAAQREAEDLVAELRARLELEADERRRELEAEKRSELEHVAREEQDQLAQVEARVAALLAEERAAMTQMLTARLQALTAGKTKQRESAEREHSRQLERLTLMLEGRGQQQKTRVRARIAQQKALIEDEFRRKAQIIIAVMNQRLVQEKAGLRQKQDLVTPPPQQGADVTHSILTAELAKRLEDVLEERLAKIEALVADFKRNDPEVHPEESSSPRQSNPEEEISRLSAYRLAVAEAVATGCRYVLDAKVLDVVKLAQVSVNQLDERMRARLDFAKLLLQTASTKEDSAIALTVDNDQRETGTLYLSLAALQELSTGQLAVVILHALAQARAHTSDLTEPQFISHLYALLVQLLQEKLDTAEKLYLQVLRQHEQQTQTVEYWQDLLAEQRDAEYEEEAFDEEDEGESGKKRKDDEDAAEQQRQREERAEAAQSELDRATQALEATRNERDELFAQCQQLRDQLNVLRESRA</sequence>
<feature type="region of interest" description="Disordered" evidence="3">
    <location>
        <begin position="4666"/>
        <end position="4717"/>
    </location>
</feature>
<feature type="compositionally biased region" description="Basic and acidic residues" evidence="3">
    <location>
        <begin position="3740"/>
        <end position="3749"/>
    </location>
</feature>
<feature type="region of interest" description="Disordered" evidence="3">
    <location>
        <begin position="3761"/>
        <end position="3830"/>
    </location>
</feature>
<feature type="compositionally biased region" description="Basic and acidic residues" evidence="3">
    <location>
        <begin position="3859"/>
        <end position="3872"/>
    </location>
</feature>
<feature type="region of interest" description="Disordered" evidence="3">
    <location>
        <begin position="2495"/>
        <end position="2531"/>
    </location>
</feature>
<feature type="compositionally biased region" description="Acidic residues" evidence="3">
    <location>
        <begin position="4667"/>
        <end position="4679"/>
    </location>
</feature>
<feature type="region of interest" description="Disordered" evidence="3">
    <location>
        <begin position="3037"/>
        <end position="3063"/>
    </location>
</feature>
<reference evidence="5" key="2">
    <citation type="submission" date="2015-06" db="UniProtKB">
        <authorList>
            <consortium name="EnsemblProtists"/>
        </authorList>
    </citation>
    <scope>IDENTIFICATION</scope>
    <source>
        <strain evidence="5">Pr102</strain>
    </source>
</reference>
<feature type="compositionally biased region" description="Low complexity" evidence="3">
    <location>
        <begin position="3706"/>
        <end position="3716"/>
    </location>
</feature>
<dbReference type="STRING" id="164328.H3HB02"/>
<feature type="compositionally biased region" description="Basic and acidic residues" evidence="3">
    <location>
        <begin position="3048"/>
        <end position="3063"/>
    </location>
</feature>
<dbReference type="HOGENOM" id="CLU_000027_0_0_1"/>
<feature type="compositionally biased region" description="Basic and acidic residues" evidence="3">
    <location>
        <begin position="3763"/>
        <end position="3792"/>
    </location>
</feature>
<feature type="compositionally biased region" description="Basic and acidic residues" evidence="3">
    <location>
        <begin position="1934"/>
        <end position="1945"/>
    </location>
</feature>
<feature type="compositionally biased region" description="Basic and acidic residues" evidence="3">
    <location>
        <begin position="3688"/>
        <end position="3705"/>
    </location>
</feature>
<feature type="region of interest" description="Disordered" evidence="3">
    <location>
        <begin position="3899"/>
        <end position="3977"/>
    </location>
</feature>
<keyword evidence="6" id="KW-1185">Reference proteome</keyword>
<dbReference type="InParanoid" id="H3HB02"/>
<name>H3HB02_PHYRM</name>
<feature type="region of interest" description="Disordered" evidence="3">
    <location>
        <begin position="4218"/>
        <end position="4238"/>
    </location>
</feature>
<feature type="compositionally biased region" description="Basic and acidic residues" evidence="3">
    <location>
        <begin position="3599"/>
        <end position="3609"/>
    </location>
</feature>
<dbReference type="InterPro" id="IPR001368">
    <property type="entry name" value="TNFR/NGFR_Cys_rich_reg"/>
</dbReference>
<feature type="region of interest" description="Disordered" evidence="3">
    <location>
        <begin position="2340"/>
        <end position="2370"/>
    </location>
</feature>
<accession>H3HB02</accession>
<organism evidence="5 6">
    <name type="scientific">Phytophthora ramorum</name>
    <name type="common">Sudden oak death agent</name>
    <dbReference type="NCBI Taxonomy" id="164328"/>
    <lineage>
        <taxon>Eukaryota</taxon>
        <taxon>Sar</taxon>
        <taxon>Stramenopiles</taxon>
        <taxon>Oomycota</taxon>
        <taxon>Peronosporomycetes</taxon>
        <taxon>Peronosporales</taxon>
        <taxon>Peronosporaceae</taxon>
        <taxon>Phytophthora</taxon>
    </lineage>
</organism>